<dbReference type="STRING" id="452.Lspi_0211"/>
<evidence type="ECO:0000256" key="1">
    <source>
        <dbReference type="SAM" id="Phobius"/>
    </source>
</evidence>
<dbReference type="OrthoDB" id="5653564at2"/>
<feature type="transmembrane region" description="Helical" evidence="1">
    <location>
        <begin position="118"/>
        <end position="146"/>
    </location>
</feature>
<reference evidence="2 3" key="1">
    <citation type="submission" date="2015-11" db="EMBL/GenBank/DDBJ databases">
        <title>Genomic analysis of 38 Legionella species identifies large and diverse effector repertoires.</title>
        <authorList>
            <person name="Burstein D."/>
            <person name="Amaro F."/>
            <person name="Zusman T."/>
            <person name="Lifshitz Z."/>
            <person name="Cohen O."/>
            <person name="Gilbert J.A."/>
            <person name="Pupko T."/>
            <person name="Shuman H.A."/>
            <person name="Segal G."/>
        </authorList>
    </citation>
    <scope>NUCLEOTIDE SEQUENCE [LARGE SCALE GENOMIC DNA]</scope>
    <source>
        <strain evidence="2 3">Mt.St.Helens-9</strain>
    </source>
</reference>
<organism evidence="2 3">
    <name type="scientific">Legionella spiritensis</name>
    <dbReference type="NCBI Taxonomy" id="452"/>
    <lineage>
        <taxon>Bacteria</taxon>
        <taxon>Pseudomonadati</taxon>
        <taxon>Pseudomonadota</taxon>
        <taxon>Gammaproteobacteria</taxon>
        <taxon>Legionellales</taxon>
        <taxon>Legionellaceae</taxon>
        <taxon>Legionella</taxon>
    </lineage>
</organism>
<keyword evidence="3" id="KW-1185">Reference proteome</keyword>
<protein>
    <recommendedName>
        <fullName evidence="4">Transmembrane protein</fullName>
    </recommendedName>
</protein>
<dbReference type="RefSeq" id="WP_133141189.1">
    <property type="nucleotide sequence ID" value="NZ_CAAAII010000009.1"/>
</dbReference>
<gene>
    <name evidence="2" type="ORF">Lspi_0211</name>
</gene>
<dbReference type="EMBL" id="LNYX01000002">
    <property type="protein sequence ID" value="KTD66148.1"/>
    <property type="molecule type" value="Genomic_DNA"/>
</dbReference>
<evidence type="ECO:0000313" key="3">
    <source>
        <dbReference type="Proteomes" id="UP000054877"/>
    </source>
</evidence>
<comment type="caution">
    <text evidence="2">The sequence shown here is derived from an EMBL/GenBank/DDBJ whole genome shotgun (WGS) entry which is preliminary data.</text>
</comment>
<feature type="transmembrane region" description="Helical" evidence="1">
    <location>
        <begin position="12"/>
        <end position="30"/>
    </location>
</feature>
<name>A0A0W0ZAK0_LEGSP</name>
<proteinExistence type="predicted"/>
<sequence>MNNNRHSSVSPGMMGAVFFALFAVLFFIFAKYTLLSLQSNQLLPFFPSMFITLILGALLGWLFGPWLATAKNWGRSLGTGILMALLSLLLISLGAFLYSYLNDTAFFARLQNGLDYLIVYGVLFLSIVLTIGVWLIPLMAIAAVYFNKRFWPGLIAIEQMNQPSPHSGIRHVDNDKQ</sequence>
<keyword evidence="1" id="KW-0812">Transmembrane</keyword>
<dbReference type="AlphaFoldDB" id="A0A0W0ZAK0"/>
<dbReference type="Proteomes" id="UP000054877">
    <property type="component" value="Unassembled WGS sequence"/>
</dbReference>
<dbReference type="PATRIC" id="fig|452.5.peg.230"/>
<accession>A0A0W0ZAK0</accession>
<feature type="transmembrane region" description="Helical" evidence="1">
    <location>
        <begin position="76"/>
        <end position="98"/>
    </location>
</feature>
<keyword evidence="1" id="KW-0472">Membrane</keyword>
<feature type="transmembrane region" description="Helical" evidence="1">
    <location>
        <begin position="42"/>
        <end position="64"/>
    </location>
</feature>
<keyword evidence="1" id="KW-1133">Transmembrane helix</keyword>
<evidence type="ECO:0000313" key="2">
    <source>
        <dbReference type="EMBL" id="KTD66148.1"/>
    </source>
</evidence>
<evidence type="ECO:0008006" key="4">
    <source>
        <dbReference type="Google" id="ProtNLM"/>
    </source>
</evidence>